<keyword evidence="6" id="KW-0963">Cytoplasm</keyword>
<comment type="subcellular location">
    <subcellularLocation>
        <location evidence="6">Cytoplasm</location>
    </subcellularLocation>
</comment>
<evidence type="ECO:0000256" key="5">
    <source>
        <dbReference type="ARBA" id="ARBA00047925"/>
    </source>
</evidence>
<evidence type="ECO:0000256" key="4">
    <source>
        <dbReference type="ARBA" id="ARBA00023027"/>
    </source>
</evidence>
<dbReference type="InterPro" id="IPR017438">
    <property type="entry name" value="ATP-NAD_kinase_N"/>
</dbReference>
<dbReference type="GO" id="GO:0046872">
    <property type="term" value="F:metal ion binding"/>
    <property type="evidence" value="ECO:0007669"/>
    <property type="project" value="UniProtKB-UniRule"/>
</dbReference>
<feature type="binding site" evidence="6">
    <location>
        <begin position="123"/>
        <end position="124"/>
    </location>
    <ligand>
        <name>NAD(+)</name>
        <dbReference type="ChEBI" id="CHEBI:57540"/>
    </ligand>
</feature>
<dbReference type="PANTHER" id="PTHR20275:SF0">
    <property type="entry name" value="NAD KINASE"/>
    <property type="match status" value="1"/>
</dbReference>
<comment type="function">
    <text evidence="6">Involved in the regulation of the intracellular balance of NAD and NADP, and is a key enzyme in the biosynthesis of NADP. Catalyzes specifically the phosphorylation on 2'-hydroxyl of the adenosine moiety of NAD to yield NADP.</text>
</comment>
<dbReference type="SUPFAM" id="SSF111331">
    <property type="entry name" value="NAD kinase/diacylglycerol kinase-like"/>
    <property type="match status" value="1"/>
</dbReference>
<comment type="catalytic activity">
    <reaction evidence="5 6">
        <text>NAD(+) + ATP = ADP + NADP(+) + H(+)</text>
        <dbReference type="Rhea" id="RHEA:18629"/>
        <dbReference type="ChEBI" id="CHEBI:15378"/>
        <dbReference type="ChEBI" id="CHEBI:30616"/>
        <dbReference type="ChEBI" id="CHEBI:57540"/>
        <dbReference type="ChEBI" id="CHEBI:58349"/>
        <dbReference type="ChEBI" id="CHEBI:456216"/>
        <dbReference type="EC" id="2.7.1.23"/>
    </reaction>
</comment>
<comment type="caution">
    <text evidence="7">The sequence shown here is derived from an EMBL/GenBank/DDBJ whole genome shotgun (WGS) entry which is preliminary data.</text>
</comment>
<feature type="binding site" evidence="6">
    <location>
        <begin position="54"/>
        <end position="55"/>
    </location>
    <ligand>
        <name>NAD(+)</name>
        <dbReference type="ChEBI" id="CHEBI:57540"/>
    </ligand>
</feature>
<feature type="active site" description="Proton acceptor" evidence="6">
    <location>
        <position position="54"/>
    </location>
</feature>
<dbReference type="Pfam" id="PF01513">
    <property type="entry name" value="NAD_kinase"/>
    <property type="match status" value="1"/>
</dbReference>
<dbReference type="GO" id="GO:0005737">
    <property type="term" value="C:cytoplasm"/>
    <property type="evidence" value="ECO:0007669"/>
    <property type="project" value="UniProtKB-SubCell"/>
</dbReference>
<dbReference type="AlphaFoldDB" id="A0A9D1AHW4"/>
<dbReference type="HAMAP" id="MF_00361">
    <property type="entry name" value="NAD_kinase"/>
    <property type="match status" value="1"/>
</dbReference>
<evidence type="ECO:0000313" key="8">
    <source>
        <dbReference type="Proteomes" id="UP000824179"/>
    </source>
</evidence>
<dbReference type="InterPro" id="IPR016064">
    <property type="entry name" value="NAD/diacylglycerol_kinase_sf"/>
</dbReference>
<dbReference type="GO" id="GO:0005524">
    <property type="term" value="F:ATP binding"/>
    <property type="evidence" value="ECO:0007669"/>
    <property type="project" value="UniProtKB-KW"/>
</dbReference>
<dbReference type="EC" id="2.7.1.23" evidence="6"/>
<dbReference type="PANTHER" id="PTHR20275">
    <property type="entry name" value="NAD KINASE"/>
    <property type="match status" value="1"/>
</dbReference>
<dbReference type="GO" id="GO:0003951">
    <property type="term" value="F:NAD+ kinase activity"/>
    <property type="evidence" value="ECO:0007669"/>
    <property type="project" value="UniProtKB-UniRule"/>
</dbReference>
<dbReference type="Pfam" id="PF20143">
    <property type="entry name" value="NAD_kinase_C"/>
    <property type="match status" value="1"/>
</dbReference>
<evidence type="ECO:0000256" key="6">
    <source>
        <dbReference type="HAMAP-Rule" id="MF_00361"/>
    </source>
</evidence>
<name>A0A9D1AHW4_9FIRM</name>
<dbReference type="GO" id="GO:0006741">
    <property type="term" value="P:NADP+ biosynthetic process"/>
    <property type="evidence" value="ECO:0007669"/>
    <property type="project" value="UniProtKB-UniRule"/>
</dbReference>
<accession>A0A9D1AHW4</accession>
<keyword evidence="4 6" id="KW-0520">NAD</keyword>
<keyword evidence="1 6" id="KW-0808">Transferase</keyword>
<dbReference type="Gene3D" id="2.60.200.30">
    <property type="entry name" value="Probable inorganic polyphosphate/atp-NAD kinase, domain 2"/>
    <property type="match status" value="1"/>
</dbReference>
<evidence type="ECO:0000256" key="2">
    <source>
        <dbReference type="ARBA" id="ARBA00022777"/>
    </source>
</evidence>
<keyword evidence="6" id="KW-0067">ATP-binding</keyword>
<keyword evidence="2 6" id="KW-0418">Kinase</keyword>
<reference evidence="7" key="2">
    <citation type="journal article" date="2021" name="PeerJ">
        <title>Extensive microbial diversity within the chicken gut microbiome revealed by metagenomics and culture.</title>
        <authorList>
            <person name="Gilroy R."/>
            <person name="Ravi A."/>
            <person name="Getino M."/>
            <person name="Pursley I."/>
            <person name="Horton D.L."/>
            <person name="Alikhan N.F."/>
            <person name="Baker D."/>
            <person name="Gharbi K."/>
            <person name="Hall N."/>
            <person name="Watson M."/>
            <person name="Adriaenssens E.M."/>
            <person name="Foster-Nyarko E."/>
            <person name="Jarju S."/>
            <person name="Secka A."/>
            <person name="Antonio M."/>
            <person name="Oren A."/>
            <person name="Chaudhuri R.R."/>
            <person name="La Ragione R."/>
            <person name="Hildebrand F."/>
            <person name="Pallen M.J."/>
        </authorList>
    </citation>
    <scope>NUCLEOTIDE SEQUENCE</scope>
    <source>
        <strain evidence="7">ChiW25-3613</strain>
    </source>
</reference>
<dbReference type="EMBL" id="DVHB01000062">
    <property type="protein sequence ID" value="HIR39461.1"/>
    <property type="molecule type" value="Genomic_DNA"/>
</dbReference>
<evidence type="ECO:0000313" key="7">
    <source>
        <dbReference type="EMBL" id="HIR39461.1"/>
    </source>
</evidence>
<organism evidence="7 8">
    <name type="scientific">Candidatus Coproplasma stercoripullorum</name>
    <dbReference type="NCBI Taxonomy" id="2840751"/>
    <lineage>
        <taxon>Bacteria</taxon>
        <taxon>Bacillati</taxon>
        <taxon>Bacillota</taxon>
        <taxon>Clostridia</taxon>
        <taxon>Eubacteriales</taxon>
        <taxon>Candidatus Coproplasma</taxon>
    </lineage>
</organism>
<proteinExistence type="inferred from homology"/>
<comment type="cofactor">
    <cofactor evidence="6">
        <name>a divalent metal cation</name>
        <dbReference type="ChEBI" id="CHEBI:60240"/>
    </cofactor>
</comment>
<comment type="similarity">
    <text evidence="6">Belongs to the NAD kinase family.</text>
</comment>
<keyword evidence="3 6" id="KW-0521">NADP</keyword>
<protein>
    <recommendedName>
        <fullName evidence="6">NAD kinase</fullName>
        <ecNumber evidence="6">2.7.1.23</ecNumber>
    </recommendedName>
    <alternativeName>
        <fullName evidence="6">ATP-dependent NAD kinase</fullName>
    </alternativeName>
</protein>
<evidence type="ECO:0000256" key="1">
    <source>
        <dbReference type="ARBA" id="ARBA00022679"/>
    </source>
</evidence>
<reference evidence="7" key="1">
    <citation type="submission" date="2020-10" db="EMBL/GenBank/DDBJ databases">
        <authorList>
            <person name="Gilroy R."/>
        </authorList>
    </citation>
    <scope>NUCLEOTIDE SEQUENCE</scope>
    <source>
        <strain evidence="7">ChiW25-3613</strain>
    </source>
</reference>
<feature type="binding site" evidence="6">
    <location>
        <position position="157"/>
    </location>
    <ligand>
        <name>NAD(+)</name>
        <dbReference type="ChEBI" id="CHEBI:57540"/>
    </ligand>
</feature>
<dbReference type="Gene3D" id="3.40.50.10330">
    <property type="entry name" value="Probable inorganic polyphosphate/atp-NAD kinase, domain 1"/>
    <property type="match status" value="1"/>
</dbReference>
<keyword evidence="6" id="KW-0547">Nucleotide-binding</keyword>
<dbReference type="GO" id="GO:0051287">
    <property type="term" value="F:NAD binding"/>
    <property type="evidence" value="ECO:0007669"/>
    <property type="project" value="UniProtKB-ARBA"/>
</dbReference>
<evidence type="ECO:0000256" key="3">
    <source>
        <dbReference type="ARBA" id="ARBA00022857"/>
    </source>
</evidence>
<dbReference type="GO" id="GO:0019674">
    <property type="term" value="P:NAD+ metabolic process"/>
    <property type="evidence" value="ECO:0007669"/>
    <property type="project" value="InterPro"/>
</dbReference>
<gene>
    <name evidence="6" type="primary">nadK</name>
    <name evidence="7" type="ORF">IAB90_03665</name>
</gene>
<dbReference type="InterPro" id="IPR002504">
    <property type="entry name" value="NADK"/>
</dbReference>
<comment type="caution">
    <text evidence="6">Lacks conserved residue(s) required for the propagation of feature annotation.</text>
</comment>
<dbReference type="InterPro" id="IPR017437">
    <property type="entry name" value="ATP-NAD_kinase_PpnK-typ_C"/>
</dbReference>
<dbReference type="Proteomes" id="UP000824179">
    <property type="component" value="Unassembled WGS sequence"/>
</dbReference>
<sequence>MKVGIYFNKNYLPGNLRLTARIKERLSGFGIGCHNVCSPSELDGTDILMVLGGDGTILTMAAECARRGIKIMGINYGHIGFLAEFEQEKLDDAVEILCSGKYSTERRSMLSVDIGKKNYLALNDLVIQRSTYGKRYSNTINLSAMIDGSLVDNYLSDGIIVSTPTGSTAYSLAAGGSVLTPDINAFILTPLCAHSLHSRPIVFSDKSELKIFYHKENTAVNVSVDGIVIGEFESLAEFKVTKSEYCTEFIVSNNVNFFDKLLSKLSKWSR</sequence>